<comment type="caution">
    <text evidence="7">The sequence shown here is derived from an EMBL/GenBank/DDBJ whole genome shotgun (WGS) entry which is preliminary data.</text>
</comment>
<dbReference type="STRING" id="10195.A0A3M7QSQ2"/>
<dbReference type="PROSITE" id="PS00125">
    <property type="entry name" value="SER_THR_PHOSPHATASE"/>
    <property type="match status" value="1"/>
</dbReference>
<dbReference type="PANTHER" id="PTHR45668">
    <property type="entry name" value="SERINE/THREONINE-PROTEIN PHOSPHATASE 5-RELATED"/>
    <property type="match status" value="1"/>
</dbReference>
<evidence type="ECO:0000256" key="5">
    <source>
        <dbReference type="RuleBase" id="RU004273"/>
    </source>
</evidence>
<dbReference type="EMBL" id="REGN01005259">
    <property type="protein sequence ID" value="RNA14091.1"/>
    <property type="molecule type" value="Genomic_DNA"/>
</dbReference>
<dbReference type="Proteomes" id="UP000276133">
    <property type="component" value="Unassembled WGS sequence"/>
</dbReference>
<evidence type="ECO:0000256" key="3">
    <source>
        <dbReference type="ARBA" id="ARBA00022723"/>
    </source>
</evidence>
<dbReference type="InterPro" id="IPR029052">
    <property type="entry name" value="Metallo-depent_PP-like"/>
</dbReference>
<reference evidence="7 8" key="1">
    <citation type="journal article" date="2018" name="Sci. Rep.">
        <title>Genomic signatures of local adaptation to the degree of environmental predictability in rotifers.</title>
        <authorList>
            <person name="Franch-Gras L."/>
            <person name="Hahn C."/>
            <person name="Garcia-Roger E.M."/>
            <person name="Carmona M.J."/>
            <person name="Serra M."/>
            <person name="Gomez A."/>
        </authorList>
    </citation>
    <scope>NUCLEOTIDE SEQUENCE [LARGE SCALE GENOMIC DNA]</scope>
    <source>
        <strain evidence="7">HYR1</strain>
    </source>
</reference>
<evidence type="ECO:0000256" key="1">
    <source>
        <dbReference type="ARBA" id="ARBA00001936"/>
    </source>
</evidence>
<comment type="cofactor">
    <cofactor evidence="1">
        <name>Mn(2+)</name>
        <dbReference type="ChEBI" id="CHEBI:29035"/>
    </cofactor>
</comment>
<name>A0A3M7QSQ2_BRAPC</name>
<feature type="domain" description="EF-hand" evidence="6">
    <location>
        <begin position="426"/>
        <end position="461"/>
    </location>
</feature>
<dbReference type="PROSITE" id="PS50222">
    <property type="entry name" value="EF_HAND_2"/>
    <property type="match status" value="2"/>
</dbReference>
<protein>
    <recommendedName>
        <fullName evidence="5">Serine/threonine-protein phosphatase</fullName>
        <ecNumber evidence="5">3.1.3.16</ecNumber>
    </recommendedName>
</protein>
<sequence>MESKTKNFGSNKMENELNTALTKILNILEMEQDKQYISNADLFDQLLTAFSSDLSSVLKPSGVAKDYVGVHLGPVYDQQDFKLLLKSFKNNQVLDAFYALRIIEDAKKKLSQLPNIQECLIDNPLESGCIVVGDLHGNFNDLLHIIQKYGSPGIDFKFVFNGDFVDRGNKQIEVLLTLLYAFLMRPDRVFVNRGNHEDISMNVRNWPKTNFFNTTRQTYGKYWNAIFNSAGELFSYFPLATIIHNRITERKYFVVHGGIGDQTDLDYIQHKLDRKKFKKVTFNNVHSEHEALEAKYVSDLLWSDPKSRENGHEPLDGCCFNTNRNLGCFFGPDVTCNFCERHNFAALIRSHQVRAKGYSEDHEKCITVFSASHYCEGHNFGAILKFTPDALYPKPHRYKTKVGDVSDDVYVKNENLIKRFKALIQQNEAELSTKFRVYDTDGNGWIKSDQWGEVLSQFLNGNIAKNHLMAVKSFLCECDADNDLVNYRTVFSQKIGDEKCGSFYDKNTMDVVESLFDVLDRNNDRRISVSDAKEALNVVSQRLGDSYLMHNAHEFIKLLGMGKDNFVDLDEFKRTFLKNEEITLSAKEL</sequence>
<dbReference type="Pfam" id="PF00149">
    <property type="entry name" value="Metallophos"/>
    <property type="match status" value="1"/>
</dbReference>
<accession>A0A3M7QSQ2</accession>
<dbReference type="GO" id="GO:0004722">
    <property type="term" value="F:protein serine/threonine phosphatase activity"/>
    <property type="evidence" value="ECO:0007669"/>
    <property type="project" value="UniProtKB-EC"/>
</dbReference>
<dbReference type="SMART" id="SM00156">
    <property type="entry name" value="PP2Ac"/>
    <property type="match status" value="1"/>
</dbReference>
<comment type="similarity">
    <text evidence="2 5">Belongs to the PPP phosphatase family.</text>
</comment>
<dbReference type="InterPro" id="IPR002048">
    <property type="entry name" value="EF_hand_dom"/>
</dbReference>
<keyword evidence="5" id="KW-0378">Hydrolase</keyword>
<organism evidence="7 8">
    <name type="scientific">Brachionus plicatilis</name>
    <name type="common">Marine rotifer</name>
    <name type="synonym">Brachionus muelleri</name>
    <dbReference type="NCBI Taxonomy" id="10195"/>
    <lineage>
        <taxon>Eukaryota</taxon>
        <taxon>Metazoa</taxon>
        <taxon>Spiralia</taxon>
        <taxon>Gnathifera</taxon>
        <taxon>Rotifera</taxon>
        <taxon>Eurotatoria</taxon>
        <taxon>Monogononta</taxon>
        <taxon>Pseudotrocha</taxon>
        <taxon>Ploima</taxon>
        <taxon>Brachionidae</taxon>
        <taxon>Brachionus</taxon>
    </lineage>
</organism>
<dbReference type="SUPFAM" id="SSF47473">
    <property type="entry name" value="EF-hand"/>
    <property type="match status" value="1"/>
</dbReference>
<dbReference type="Gene3D" id="3.60.21.10">
    <property type="match status" value="1"/>
</dbReference>
<evidence type="ECO:0000256" key="2">
    <source>
        <dbReference type="ARBA" id="ARBA00008294"/>
    </source>
</evidence>
<proteinExistence type="inferred from homology"/>
<dbReference type="EC" id="3.1.3.16" evidence="5"/>
<feature type="domain" description="EF-hand" evidence="6">
    <location>
        <begin position="507"/>
        <end position="542"/>
    </location>
</feature>
<evidence type="ECO:0000313" key="8">
    <source>
        <dbReference type="Proteomes" id="UP000276133"/>
    </source>
</evidence>
<gene>
    <name evidence="7" type="ORF">BpHYR1_047233</name>
</gene>
<dbReference type="InterPro" id="IPR051134">
    <property type="entry name" value="PPP_phosphatase"/>
</dbReference>
<dbReference type="GO" id="GO:0005509">
    <property type="term" value="F:calcium ion binding"/>
    <property type="evidence" value="ECO:0007669"/>
    <property type="project" value="InterPro"/>
</dbReference>
<comment type="catalytic activity">
    <reaction evidence="5">
        <text>O-phospho-L-threonyl-[protein] + H2O = L-threonyl-[protein] + phosphate</text>
        <dbReference type="Rhea" id="RHEA:47004"/>
        <dbReference type="Rhea" id="RHEA-COMP:11060"/>
        <dbReference type="Rhea" id="RHEA-COMP:11605"/>
        <dbReference type="ChEBI" id="CHEBI:15377"/>
        <dbReference type="ChEBI" id="CHEBI:30013"/>
        <dbReference type="ChEBI" id="CHEBI:43474"/>
        <dbReference type="ChEBI" id="CHEBI:61977"/>
        <dbReference type="EC" id="3.1.3.16"/>
    </reaction>
</comment>
<dbReference type="Gene3D" id="1.10.238.10">
    <property type="entry name" value="EF-hand"/>
    <property type="match status" value="2"/>
</dbReference>
<dbReference type="PANTHER" id="PTHR45668:SF3">
    <property type="entry name" value="SERINE_THREONINE-PROTEIN PHOSPHATASE RDGC"/>
    <property type="match status" value="1"/>
</dbReference>
<dbReference type="PRINTS" id="PR00114">
    <property type="entry name" value="STPHPHTASE"/>
</dbReference>
<evidence type="ECO:0000259" key="6">
    <source>
        <dbReference type="PROSITE" id="PS50222"/>
    </source>
</evidence>
<evidence type="ECO:0000256" key="4">
    <source>
        <dbReference type="ARBA" id="ARBA00023211"/>
    </source>
</evidence>
<keyword evidence="4" id="KW-0464">Manganese</keyword>
<keyword evidence="8" id="KW-1185">Reference proteome</keyword>
<dbReference type="AlphaFoldDB" id="A0A3M7QSQ2"/>
<dbReference type="InterPro" id="IPR006186">
    <property type="entry name" value="Ser/Thr-sp_prot-phosphatase"/>
</dbReference>
<dbReference type="OrthoDB" id="293868at2759"/>
<dbReference type="SUPFAM" id="SSF56300">
    <property type="entry name" value="Metallo-dependent phosphatases"/>
    <property type="match status" value="1"/>
</dbReference>
<keyword evidence="3" id="KW-0479">Metal-binding</keyword>
<dbReference type="InterPro" id="IPR011992">
    <property type="entry name" value="EF-hand-dom_pair"/>
</dbReference>
<dbReference type="InterPro" id="IPR004843">
    <property type="entry name" value="Calcineurin-like_PHP"/>
</dbReference>
<evidence type="ECO:0000313" key="7">
    <source>
        <dbReference type="EMBL" id="RNA14091.1"/>
    </source>
</evidence>